<evidence type="ECO:0000313" key="1">
    <source>
        <dbReference type="EMBL" id="GIZ02511.1"/>
    </source>
</evidence>
<dbReference type="EMBL" id="BPLR01001468">
    <property type="protein sequence ID" value="GIZ02511.1"/>
    <property type="molecule type" value="Genomic_DNA"/>
</dbReference>
<sequence>MYDDDDDESAYDTPFKRMGSEFLGKRSRDDDEHFLGDDVDRSELFESEKRMGSEFLGRKRRQTKTPDRQAGFRSVGENLQFLSTLLKYNKTTSDTLKDEKEEKILDYTVACCAWNYMSISSSESSQWTMHDPEEAYSPDWVQDRPDKRLSEFLGGPGKRVSEFLGGPGKRVSEFLGGPGKRVSNF</sequence>
<evidence type="ECO:0000313" key="2">
    <source>
        <dbReference type="Proteomes" id="UP001054945"/>
    </source>
</evidence>
<accession>A0AAV4Y989</accession>
<keyword evidence="2" id="KW-1185">Reference proteome</keyword>
<dbReference type="Proteomes" id="UP001054945">
    <property type="component" value="Unassembled WGS sequence"/>
</dbReference>
<name>A0AAV4Y989_CAEEX</name>
<gene>
    <name evidence="1" type="ORF">CEXT_540301</name>
</gene>
<reference evidence="1 2" key="1">
    <citation type="submission" date="2021-06" db="EMBL/GenBank/DDBJ databases">
        <title>Caerostris extrusa draft genome.</title>
        <authorList>
            <person name="Kono N."/>
            <person name="Arakawa K."/>
        </authorList>
    </citation>
    <scope>NUCLEOTIDE SEQUENCE [LARGE SCALE GENOMIC DNA]</scope>
</reference>
<protein>
    <submittedName>
        <fullName evidence="1">Uncharacterized protein</fullName>
    </submittedName>
</protein>
<organism evidence="1 2">
    <name type="scientific">Caerostris extrusa</name>
    <name type="common">Bark spider</name>
    <name type="synonym">Caerostris bankana</name>
    <dbReference type="NCBI Taxonomy" id="172846"/>
    <lineage>
        <taxon>Eukaryota</taxon>
        <taxon>Metazoa</taxon>
        <taxon>Ecdysozoa</taxon>
        <taxon>Arthropoda</taxon>
        <taxon>Chelicerata</taxon>
        <taxon>Arachnida</taxon>
        <taxon>Araneae</taxon>
        <taxon>Araneomorphae</taxon>
        <taxon>Entelegynae</taxon>
        <taxon>Araneoidea</taxon>
        <taxon>Araneidae</taxon>
        <taxon>Caerostris</taxon>
    </lineage>
</organism>
<proteinExistence type="predicted"/>
<comment type="caution">
    <text evidence="1">The sequence shown here is derived from an EMBL/GenBank/DDBJ whole genome shotgun (WGS) entry which is preliminary data.</text>
</comment>
<dbReference type="AlphaFoldDB" id="A0AAV4Y989"/>